<name>A0A9X0UEZ3_9PROT</name>
<evidence type="ECO:0000256" key="1">
    <source>
        <dbReference type="ARBA" id="ARBA00006987"/>
    </source>
</evidence>
<dbReference type="SUPFAM" id="SSF53850">
    <property type="entry name" value="Periplasmic binding protein-like II"/>
    <property type="match status" value="1"/>
</dbReference>
<protein>
    <submittedName>
        <fullName evidence="3">Tripartite tricarboxylate transporter substrate binding protein</fullName>
    </submittedName>
</protein>
<evidence type="ECO:0000313" key="3">
    <source>
        <dbReference type="EMBL" id="MBC4017308.1"/>
    </source>
</evidence>
<dbReference type="PANTHER" id="PTHR42928:SF5">
    <property type="entry name" value="BLR1237 PROTEIN"/>
    <property type="match status" value="1"/>
</dbReference>
<dbReference type="Gene3D" id="3.40.190.10">
    <property type="entry name" value="Periplasmic binding protein-like II"/>
    <property type="match status" value="1"/>
</dbReference>
<accession>A0A9X0UEZ3</accession>
<keyword evidence="2" id="KW-0732">Signal</keyword>
<dbReference type="CDD" id="cd13578">
    <property type="entry name" value="PBP2_Bug27"/>
    <property type="match status" value="1"/>
</dbReference>
<evidence type="ECO:0000256" key="2">
    <source>
        <dbReference type="SAM" id="SignalP"/>
    </source>
</evidence>
<feature type="chain" id="PRO_5040817219" evidence="2">
    <location>
        <begin position="26"/>
        <end position="323"/>
    </location>
</feature>
<gene>
    <name evidence="3" type="ORF">H7965_18520</name>
</gene>
<dbReference type="InterPro" id="IPR006311">
    <property type="entry name" value="TAT_signal"/>
</dbReference>
<feature type="signal peptide" evidence="2">
    <location>
        <begin position="1"/>
        <end position="25"/>
    </location>
</feature>
<dbReference type="PANTHER" id="PTHR42928">
    <property type="entry name" value="TRICARBOXYLATE-BINDING PROTEIN"/>
    <property type="match status" value="1"/>
</dbReference>
<dbReference type="PIRSF" id="PIRSF017082">
    <property type="entry name" value="YflP"/>
    <property type="match status" value="1"/>
</dbReference>
<dbReference type="Gene3D" id="3.40.190.150">
    <property type="entry name" value="Bordetella uptake gene, domain 1"/>
    <property type="match status" value="1"/>
</dbReference>
<dbReference type="Pfam" id="PF03401">
    <property type="entry name" value="TctC"/>
    <property type="match status" value="1"/>
</dbReference>
<dbReference type="PROSITE" id="PS51318">
    <property type="entry name" value="TAT"/>
    <property type="match status" value="1"/>
</dbReference>
<dbReference type="AlphaFoldDB" id="A0A9X0UEZ3"/>
<dbReference type="Proteomes" id="UP000600101">
    <property type="component" value="Unassembled WGS sequence"/>
</dbReference>
<reference evidence="3" key="1">
    <citation type="submission" date="2020-08" db="EMBL/GenBank/DDBJ databases">
        <authorList>
            <person name="Hu Y."/>
            <person name="Nguyen S.V."/>
            <person name="Li F."/>
            <person name="Fanning S."/>
        </authorList>
    </citation>
    <scope>NUCLEOTIDE SEQUENCE</scope>
    <source>
        <strain evidence="3">SYSU D8009</strain>
    </source>
</reference>
<comment type="similarity">
    <text evidence="1">Belongs to the UPF0065 (bug) family.</text>
</comment>
<keyword evidence="4" id="KW-1185">Reference proteome</keyword>
<comment type="caution">
    <text evidence="3">The sequence shown here is derived from an EMBL/GenBank/DDBJ whole genome shotgun (WGS) entry which is preliminary data.</text>
</comment>
<dbReference type="EMBL" id="JACOMF010000026">
    <property type="protein sequence ID" value="MBC4017308.1"/>
    <property type="molecule type" value="Genomic_DNA"/>
</dbReference>
<organism evidence="3 4">
    <name type="scientific">Siccirubricoccus deserti</name>
    <dbReference type="NCBI Taxonomy" id="2013562"/>
    <lineage>
        <taxon>Bacteria</taxon>
        <taxon>Pseudomonadati</taxon>
        <taxon>Pseudomonadota</taxon>
        <taxon>Alphaproteobacteria</taxon>
        <taxon>Acetobacterales</taxon>
        <taxon>Roseomonadaceae</taxon>
        <taxon>Siccirubricoccus</taxon>
    </lineage>
</organism>
<sequence length="323" mass="33957">MLSRRSLLAGLAPLPAALAAPAALAQELPADRPIRIVVPTGAGGITDILARIVANRLAQRLGRPVVVDNRPGASGIIGTEAVVRSRPDGTTLLMVYPSHPVNPALKARLPYDTERDLAPISTVTTVALVLLVPRDGPDRDVAGLIDRAKREKLNYASVGSGSLAHLAAALFCSTAGIEMVHVPFRSAPEAHTALMRGEVAMFLDPPITTLPLLAGNQVRAIGVSTRERLASLPEIPTIAEAALPGYAVLGWNGLLAPAGTPAPIITLLNREVVAILGEPEVRAQLDRQGTMPAPCTPEEFATLIRADIAKWARVVREAGIEPD</sequence>
<dbReference type="InterPro" id="IPR005064">
    <property type="entry name" value="BUG"/>
</dbReference>
<dbReference type="InterPro" id="IPR042100">
    <property type="entry name" value="Bug_dom1"/>
</dbReference>
<evidence type="ECO:0000313" key="4">
    <source>
        <dbReference type="Proteomes" id="UP000600101"/>
    </source>
</evidence>
<proteinExistence type="inferred from homology"/>
<dbReference type="RefSeq" id="WP_186772073.1">
    <property type="nucleotide sequence ID" value="NZ_JACOMF010000026.1"/>
</dbReference>